<dbReference type="AlphaFoldDB" id="A0AB36IF17"/>
<name>A0AB36IF17_CORGT</name>
<proteinExistence type="predicted"/>
<dbReference type="Proteomes" id="UP000186091">
    <property type="component" value="Unassembled WGS sequence"/>
</dbReference>
<comment type="caution">
    <text evidence="1">The sequence shown here is derived from an EMBL/GenBank/DDBJ whole genome shotgun (WGS) entry which is preliminary data.</text>
</comment>
<protein>
    <submittedName>
        <fullName evidence="1">Uncharacterized protein</fullName>
    </submittedName>
</protein>
<reference evidence="1 2" key="1">
    <citation type="submission" date="2015-12" db="EMBL/GenBank/DDBJ databases">
        <title>Genome sequence of Corynebacterium AS 1.542.</title>
        <authorList>
            <person name="Yang J."/>
            <person name="Yang S."/>
        </authorList>
    </citation>
    <scope>NUCLEOTIDE SEQUENCE [LARGE SCALE GENOMIC DNA]</scope>
    <source>
        <strain evidence="1 2">AS 1.542</strain>
    </source>
</reference>
<sequence>MLIDAASTITTLTNPFYTAAFAKSLIPDPHGGYFKFDFTVSISRFQYLELNFSSSISHGFW</sequence>
<evidence type="ECO:0000313" key="1">
    <source>
        <dbReference type="EMBL" id="OKX83363.1"/>
    </source>
</evidence>
<organism evidence="1 2">
    <name type="scientific">Corynebacterium glutamicum</name>
    <name type="common">Brevibacterium saccharolyticum</name>
    <dbReference type="NCBI Taxonomy" id="1718"/>
    <lineage>
        <taxon>Bacteria</taxon>
        <taxon>Bacillati</taxon>
        <taxon>Actinomycetota</taxon>
        <taxon>Actinomycetes</taxon>
        <taxon>Mycobacteriales</taxon>
        <taxon>Corynebacteriaceae</taxon>
        <taxon>Corynebacterium</taxon>
    </lineage>
</organism>
<evidence type="ECO:0000313" key="2">
    <source>
        <dbReference type="Proteomes" id="UP000186091"/>
    </source>
</evidence>
<accession>A0AB36IF17</accession>
<gene>
    <name evidence="1" type="ORF">AUP69_03300</name>
</gene>
<dbReference type="EMBL" id="LOQT01000012">
    <property type="protein sequence ID" value="OKX83363.1"/>
    <property type="molecule type" value="Genomic_DNA"/>
</dbReference>